<evidence type="ECO:0000313" key="3">
    <source>
        <dbReference type="Proteomes" id="UP001597549"/>
    </source>
</evidence>
<evidence type="ECO:0000259" key="1">
    <source>
        <dbReference type="Pfam" id="PF02602"/>
    </source>
</evidence>
<dbReference type="Gene3D" id="3.40.50.10090">
    <property type="match status" value="2"/>
</dbReference>
<dbReference type="SUPFAM" id="SSF69618">
    <property type="entry name" value="HemD-like"/>
    <property type="match status" value="1"/>
</dbReference>
<dbReference type="GO" id="GO:0004852">
    <property type="term" value="F:uroporphyrinogen-III synthase activity"/>
    <property type="evidence" value="ECO:0007669"/>
    <property type="project" value="UniProtKB-EC"/>
</dbReference>
<keyword evidence="2" id="KW-0456">Lyase</keyword>
<sequence length="219" mass="25026">MIQILSTKKLSKILRKRISTAGISCVEKNFIKTSSLPFDKPELNDYLIFTSKKAVKSVLKSKNKNVFSKPCLCVGEKTKKKLLKNKFEVIECTDYAADLIKIIDAKYKSNTFTFFCGNIRRNTIPDYLQQNEIKYNEITAYTTTLKPRLIKKKYEAVLFYSPSGVNSFLEHNSIEDKICFCIGTTTADALKDKTDKIVLASQPTIENVITAVLNYYQRK</sequence>
<dbReference type="PANTHER" id="PTHR12390">
    <property type="entry name" value="UROPORPHYRINOGEN III SYNTHASE"/>
    <property type="match status" value="1"/>
</dbReference>
<dbReference type="CDD" id="cd06578">
    <property type="entry name" value="HemD"/>
    <property type="match status" value="1"/>
</dbReference>
<proteinExistence type="predicted"/>
<dbReference type="InterPro" id="IPR003754">
    <property type="entry name" value="4pyrrol_synth_uPrphyn_synth"/>
</dbReference>
<feature type="domain" description="Tetrapyrrole biosynthesis uroporphyrinogen III synthase" evidence="1">
    <location>
        <begin position="15"/>
        <end position="209"/>
    </location>
</feature>
<dbReference type="RefSeq" id="WP_379806430.1">
    <property type="nucleotide sequence ID" value="NZ_JBHUOL010000012.1"/>
</dbReference>
<dbReference type="InterPro" id="IPR039793">
    <property type="entry name" value="UROS/Hem4"/>
</dbReference>
<comment type="caution">
    <text evidence="2">The sequence shown here is derived from an EMBL/GenBank/DDBJ whole genome shotgun (WGS) entry which is preliminary data.</text>
</comment>
<dbReference type="InterPro" id="IPR036108">
    <property type="entry name" value="4pyrrol_syn_uPrphyn_synt_sf"/>
</dbReference>
<evidence type="ECO:0000313" key="2">
    <source>
        <dbReference type="EMBL" id="MFD2908675.1"/>
    </source>
</evidence>
<protein>
    <submittedName>
        <fullName evidence="2">Uroporphyrinogen-III synthase</fullName>
        <ecNumber evidence="2">4.2.1.75</ecNumber>
    </submittedName>
</protein>
<dbReference type="PANTHER" id="PTHR12390:SF0">
    <property type="entry name" value="UROPORPHYRINOGEN-III SYNTHASE"/>
    <property type="match status" value="1"/>
</dbReference>
<dbReference type="Proteomes" id="UP001597549">
    <property type="component" value="Unassembled WGS sequence"/>
</dbReference>
<reference evidence="3" key="1">
    <citation type="journal article" date="2019" name="Int. J. Syst. Evol. Microbiol.">
        <title>The Global Catalogue of Microorganisms (GCM) 10K type strain sequencing project: providing services to taxonomists for standard genome sequencing and annotation.</title>
        <authorList>
            <consortium name="The Broad Institute Genomics Platform"/>
            <consortium name="The Broad Institute Genome Sequencing Center for Infectious Disease"/>
            <person name="Wu L."/>
            <person name="Ma J."/>
        </authorList>
    </citation>
    <scope>NUCLEOTIDE SEQUENCE [LARGE SCALE GENOMIC DNA]</scope>
    <source>
        <strain evidence="3">KCTC 52644</strain>
    </source>
</reference>
<accession>A0ABW5Z8S7</accession>
<dbReference type="EMBL" id="JBHUOL010000012">
    <property type="protein sequence ID" value="MFD2908675.1"/>
    <property type="molecule type" value="Genomic_DNA"/>
</dbReference>
<organism evidence="2 3">
    <name type="scientific">Flavobacterium ardleyense</name>
    <dbReference type="NCBI Taxonomy" id="2038737"/>
    <lineage>
        <taxon>Bacteria</taxon>
        <taxon>Pseudomonadati</taxon>
        <taxon>Bacteroidota</taxon>
        <taxon>Flavobacteriia</taxon>
        <taxon>Flavobacteriales</taxon>
        <taxon>Flavobacteriaceae</taxon>
        <taxon>Flavobacterium</taxon>
    </lineage>
</organism>
<dbReference type="EC" id="4.2.1.75" evidence="2"/>
<keyword evidence="3" id="KW-1185">Reference proteome</keyword>
<name>A0ABW5Z8S7_9FLAO</name>
<dbReference type="Pfam" id="PF02602">
    <property type="entry name" value="HEM4"/>
    <property type="match status" value="1"/>
</dbReference>
<gene>
    <name evidence="2" type="ORF">ACFSX9_07985</name>
</gene>